<sequence length="183" mass="20892">MKLYITLLLSYFFSSALAQTCEKTQIKDPILIDAIGEFIINCNKVNEIYKDMGVIHMGVHPDSGKEEKRINLWIDLTDSFKDNPPQQYAHLWGKVILIYQRDAKGKIIKNEIPPEQLEALLNEVGDRVFIKQQRRGRWVETYNADGSLKKRSFQQIISGGGSPTSITLLINKKTGEVRKLKSV</sequence>
<evidence type="ECO:0000313" key="3">
    <source>
        <dbReference type="Proteomes" id="UP001204772"/>
    </source>
</evidence>
<gene>
    <name evidence="2" type="ORF">NCI00_11960</name>
</gene>
<feature type="chain" id="PRO_5045213031" evidence="1">
    <location>
        <begin position="19"/>
        <end position="183"/>
    </location>
</feature>
<evidence type="ECO:0000256" key="1">
    <source>
        <dbReference type="SAM" id="SignalP"/>
    </source>
</evidence>
<name>A0ABT1FRA2_9BACT</name>
<comment type="caution">
    <text evidence="2">The sequence shown here is derived from an EMBL/GenBank/DDBJ whole genome shotgun (WGS) entry which is preliminary data.</text>
</comment>
<dbReference type="EMBL" id="JAMZEL010000004">
    <property type="protein sequence ID" value="MCP1383148.1"/>
    <property type="molecule type" value="Genomic_DNA"/>
</dbReference>
<dbReference type="Proteomes" id="UP001204772">
    <property type="component" value="Unassembled WGS sequence"/>
</dbReference>
<accession>A0ABT1FRA2</accession>
<keyword evidence="1" id="KW-0732">Signal</keyword>
<keyword evidence="3" id="KW-1185">Reference proteome</keyword>
<dbReference type="RefSeq" id="WP_253527782.1">
    <property type="nucleotide sequence ID" value="NZ_JAMZEL010000004.1"/>
</dbReference>
<protein>
    <submittedName>
        <fullName evidence="2">Uncharacterized protein</fullName>
    </submittedName>
</protein>
<reference evidence="2 3" key="1">
    <citation type="submission" date="2022-06" db="EMBL/GenBank/DDBJ databases">
        <title>Runella sp. S5 genome sequencing.</title>
        <authorList>
            <person name="Park S."/>
        </authorList>
    </citation>
    <scope>NUCLEOTIDE SEQUENCE [LARGE SCALE GENOMIC DNA]</scope>
    <source>
        <strain evidence="2 3">S5</strain>
    </source>
</reference>
<organism evidence="2 3">
    <name type="scientific">Runella salmonicolor</name>
    <dbReference type="NCBI Taxonomy" id="2950278"/>
    <lineage>
        <taxon>Bacteria</taxon>
        <taxon>Pseudomonadati</taxon>
        <taxon>Bacteroidota</taxon>
        <taxon>Cytophagia</taxon>
        <taxon>Cytophagales</taxon>
        <taxon>Spirosomataceae</taxon>
        <taxon>Runella</taxon>
    </lineage>
</organism>
<feature type="signal peptide" evidence="1">
    <location>
        <begin position="1"/>
        <end position="18"/>
    </location>
</feature>
<proteinExistence type="predicted"/>
<evidence type="ECO:0000313" key="2">
    <source>
        <dbReference type="EMBL" id="MCP1383148.1"/>
    </source>
</evidence>